<feature type="region of interest" description="Disordered" evidence="1">
    <location>
        <begin position="1"/>
        <end position="247"/>
    </location>
</feature>
<feature type="compositionally biased region" description="Low complexity" evidence="1">
    <location>
        <begin position="66"/>
        <end position="77"/>
    </location>
</feature>
<sequence length="311" mass="33088">MTPNSDTRPDAAPWTSSESRRRCTSRGRRDSSARADATAEPSASPAGPVPSFSGRSAGAPPPSSPSPNSLLGAAFSPLSPPPPPGRPGRPGRGAPRPAPPAPRPSPSLPSPRPSSRRARGTGWQGRVGARYASRRPATGPTGGASASRRWCSSLRRLRGVRRAVRPAGAAGDRSAAWERPREGGRTEGRPGAAARRAADCTPFEGSRPAYSLLASPRPPREYPPRKRPTAAAIPMRRGTGAPKEDRRLPQAEPLPILPSPLWQDSQWQDRKSFLRASATYALLSSPPFLRSFVVSEGLHRKPAARMTACRN</sequence>
<evidence type="ECO:0000313" key="3">
    <source>
        <dbReference type="Proteomes" id="UP000266841"/>
    </source>
</evidence>
<name>K0R217_THAOC</name>
<gene>
    <name evidence="2" type="ORF">THAOC_36314</name>
</gene>
<evidence type="ECO:0000313" key="2">
    <source>
        <dbReference type="EMBL" id="EJK45089.1"/>
    </source>
</evidence>
<feature type="compositionally biased region" description="Pro residues" evidence="1">
    <location>
        <begin position="78"/>
        <end position="87"/>
    </location>
</feature>
<protein>
    <submittedName>
        <fullName evidence="2">Uncharacterized protein</fullName>
    </submittedName>
</protein>
<reference evidence="2 3" key="1">
    <citation type="journal article" date="2012" name="Genome Biol.">
        <title>Genome and low-iron response of an oceanic diatom adapted to chronic iron limitation.</title>
        <authorList>
            <person name="Lommer M."/>
            <person name="Specht M."/>
            <person name="Roy A.S."/>
            <person name="Kraemer L."/>
            <person name="Andreson R."/>
            <person name="Gutowska M.A."/>
            <person name="Wolf J."/>
            <person name="Bergner S.V."/>
            <person name="Schilhabel M.B."/>
            <person name="Klostermeier U.C."/>
            <person name="Beiko R.G."/>
            <person name="Rosenstiel P."/>
            <person name="Hippler M."/>
            <person name="Laroche J."/>
        </authorList>
    </citation>
    <scope>NUCLEOTIDE SEQUENCE [LARGE SCALE GENOMIC DNA]</scope>
    <source>
        <strain evidence="2 3">CCMP1005</strain>
    </source>
</reference>
<feature type="compositionally biased region" description="Basic residues" evidence="1">
    <location>
        <begin position="155"/>
        <end position="164"/>
    </location>
</feature>
<dbReference type="EMBL" id="AGNL01048793">
    <property type="protein sequence ID" value="EJK45089.1"/>
    <property type="molecule type" value="Genomic_DNA"/>
</dbReference>
<organism evidence="2 3">
    <name type="scientific">Thalassiosira oceanica</name>
    <name type="common">Marine diatom</name>
    <dbReference type="NCBI Taxonomy" id="159749"/>
    <lineage>
        <taxon>Eukaryota</taxon>
        <taxon>Sar</taxon>
        <taxon>Stramenopiles</taxon>
        <taxon>Ochrophyta</taxon>
        <taxon>Bacillariophyta</taxon>
        <taxon>Coscinodiscophyceae</taxon>
        <taxon>Thalassiosirophycidae</taxon>
        <taxon>Thalassiosirales</taxon>
        <taxon>Thalassiosiraceae</taxon>
        <taxon>Thalassiosira</taxon>
    </lineage>
</organism>
<feature type="compositionally biased region" description="Basic and acidic residues" evidence="1">
    <location>
        <begin position="175"/>
        <end position="188"/>
    </location>
</feature>
<evidence type="ECO:0000256" key="1">
    <source>
        <dbReference type="SAM" id="MobiDB-lite"/>
    </source>
</evidence>
<feature type="compositionally biased region" description="Pro residues" evidence="1">
    <location>
        <begin position="96"/>
        <end position="112"/>
    </location>
</feature>
<feature type="compositionally biased region" description="Low complexity" evidence="1">
    <location>
        <begin position="144"/>
        <end position="154"/>
    </location>
</feature>
<accession>K0R217</accession>
<keyword evidence="3" id="KW-1185">Reference proteome</keyword>
<dbReference type="Proteomes" id="UP000266841">
    <property type="component" value="Unassembled WGS sequence"/>
</dbReference>
<dbReference type="AlphaFoldDB" id="K0R217"/>
<proteinExistence type="predicted"/>
<comment type="caution">
    <text evidence="2">The sequence shown here is derived from an EMBL/GenBank/DDBJ whole genome shotgun (WGS) entry which is preliminary data.</text>
</comment>